<comment type="caution">
    <text evidence="1">The sequence shown here is derived from an EMBL/GenBank/DDBJ whole genome shotgun (WGS) entry which is preliminary data.</text>
</comment>
<dbReference type="Proteomes" id="UP000277236">
    <property type="component" value="Unassembled WGS sequence"/>
</dbReference>
<reference evidence="1 2" key="1">
    <citation type="submission" date="2018-08" db="EMBL/GenBank/DDBJ databases">
        <title>Recombination of ecologically and evolutionarily significant loci maintains genetic cohesion in the Pseudomonas syringae species complex.</title>
        <authorList>
            <person name="Dillon M."/>
            <person name="Thakur S."/>
            <person name="Almeida R.N.D."/>
            <person name="Weir B.S."/>
            <person name="Guttman D.S."/>
        </authorList>
    </citation>
    <scope>NUCLEOTIDE SEQUENCE [LARGE SCALE GENOMIC DNA]</scope>
    <source>
        <strain evidence="1 2">ICMP 3353</strain>
    </source>
</reference>
<accession>A0A3M4MAI9</accession>
<evidence type="ECO:0000313" key="1">
    <source>
        <dbReference type="EMBL" id="RMQ50583.1"/>
    </source>
</evidence>
<dbReference type="AlphaFoldDB" id="A0A3M4MAI9"/>
<gene>
    <name evidence="1" type="ORF">ALQ04_03834</name>
</gene>
<evidence type="ECO:0000313" key="2">
    <source>
        <dbReference type="Proteomes" id="UP000277236"/>
    </source>
</evidence>
<dbReference type="EMBL" id="RBRE01000008">
    <property type="protein sequence ID" value="RMQ50583.1"/>
    <property type="molecule type" value="Genomic_DNA"/>
</dbReference>
<name>A0A3M4MAI9_PSECI</name>
<sequence length="241" mass="26946">MCKGMQQSYINAGSLFFFSGEVSPSFKRDVLDCSLYCQLAASARHGKFVEPVEWRQTYLNALTRLRCNIVYREVQDAPLIDKGSLWDYVREKLAMRVPLALIERAESTLKQCVDGTGDSAARTLLMEQTTHCPPVDLPAGPDNKGKQECAITLQLGFIDVEPVISLIVISFKSIPPAGEMPLSQLFAQWDRVKDLDIAIVSAELDEHAFGYFRKDLVSKLGTRRDQLIVDLGDMPQTCARN</sequence>
<proteinExistence type="predicted"/>
<protein>
    <submittedName>
        <fullName evidence="1">Uncharacterized protein</fullName>
    </submittedName>
</protein>
<organism evidence="1 2">
    <name type="scientific">Pseudomonas cichorii</name>
    <dbReference type="NCBI Taxonomy" id="36746"/>
    <lineage>
        <taxon>Bacteria</taxon>
        <taxon>Pseudomonadati</taxon>
        <taxon>Pseudomonadota</taxon>
        <taxon>Gammaproteobacteria</taxon>
        <taxon>Pseudomonadales</taxon>
        <taxon>Pseudomonadaceae</taxon>
        <taxon>Pseudomonas</taxon>
    </lineage>
</organism>